<comment type="similarity">
    <text evidence="1">Belongs to the short-chain dehydrogenases/reductases (SDR) family.</text>
</comment>
<dbReference type="SUPFAM" id="SSF51735">
    <property type="entry name" value="NAD(P)-binding Rossmann-fold domains"/>
    <property type="match status" value="1"/>
</dbReference>
<dbReference type="Pfam" id="PF00106">
    <property type="entry name" value="adh_short"/>
    <property type="match status" value="1"/>
</dbReference>
<sequence>MILKVFSNLNDSMILRNYKPVIQKTGGKVLVRKEVGDVTILINNAGILLGKKFCDVPDADFEKTLRVNFLSQVWSCKAFLPAMMTRNCGHMDMWTQCSRIVGSLQNVRRAVCYSPDYFISLGLLPSLSSSPSDILIVSLRSPYENVNFSVINYAGSKYAIIGTMEALDSELYHAGKQGIKPTIICPYFINT</sequence>
<evidence type="ECO:0000313" key="3">
    <source>
        <dbReference type="Proteomes" id="UP001333110"/>
    </source>
</evidence>
<dbReference type="AlphaFoldDB" id="A0AAN7S0D2"/>
<name>A0AAN7S0D2_MYCAM</name>
<feature type="non-terminal residue" evidence="2">
    <location>
        <position position="191"/>
    </location>
</feature>
<comment type="caution">
    <text evidence="2">The sequence shown here is derived from an EMBL/GenBank/DDBJ whole genome shotgun (WGS) entry which is preliminary data.</text>
</comment>
<dbReference type="Gene3D" id="3.40.50.720">
    <property type="entry name" value="NAD(P)-binding Rossmann-like Domain"/>
    <property type="match status" value="1"/>
</dbReference>
<keyword evidence="3" id="KW-1185">Reference proteome</keyword>
<evidence type="ECO:0000256" key="1">
    <source>
        <dbReference type="RuleBase" id="RU000363"/>
    </source>
</evidence>
<dbReference type="PRINTS" id="PR00081">
    <property type="entry name" value="GDHRDH"/>
</dbReference>
<dbReference type="EMBL" id="JAUNZN010000002">
    <property type="protein sequence ID" value="KAK4827659.1"/>
    <property type="molecule type" value="Genomic_DNA"/>
</dbReference>
<gene>
    <name evidence="2" type="ORF">QYF61_020431</name>
</gene>
<dbReference type="Proteomes" id="UP001333110">
    <property type="component" value="Unassembled WGS sequence"/>
</dbReference>
<proteinExistence type="inferred from homology"/>
<dbReference type="GO" id="GO:0016616">
    <property type="term" value="F:oxidoreductase activity, acting on the CH-OH group of donors, NAD or NADP as acceptor"/>
    <property type="evidence" value="ECO:0007669"/>
    <property type="project" value="TreeGrafter"/>
</dbReference>
<dbReference type="GO" id="GO:0005811">
    <property type="term" value="C:lipid droplet"/>
    <property type="evidence" value="ECO:0007669"/>
    <property type="project" value="TreeGrafter"/>
</dbReference>
<organism evidence="2 3">
    <name type="scientific">Mycteria americana</name>
    <name type="common">Wood stork</name>
    <dbReference type="NCBI Taxonomy" id="33587"/>
    <lineage>
        <taxon>Eukaryota</taxon>
        <taxon>Metazoa</taxon>
        <taxon>Chordata</taxon>
        <taxon>Craniata</taxon>
        <taxon>Vertebrata</taxon>
        <taxon>Euteleostomi</taxon>
        <taxon>Archelosauria</taxon>
        <taxon>Archosauria</taxon>
        <taxon>Dinosauria</taxon>
        <taxon>Saurischia</taxon>
        <taxon>Theropoda</taxon>
        <taxon>Coelurosauria</taxon>
        <taxon>Aves</taxon>
        <taxon>Neognathae</taxon>
        <taxon>Neoaves</taxon>
        <taxon>Aequornithes</taxon>
        <taxon>Ciconiiformes</taxon>
        <taxon>Ciconiidae</taxon>
        <taxon>Mycteria</taxon>
    </lineage>
</organism>
<dbReference type="PANTHER" id="PTHR24322">
    <property type="entry name" value="PKSB"/>
    <property type="match status" value="1"/>
</dbReference>
<dbReference type="InterPro" id="IPR036291">
    <property type="entry name" value="NAD(P)-bd_dom_sf"/>
</dbReference>
<reference evidence="2 3" key="1">
    <citation type="journal article" date="2023" name="J. Hered.">
        <title>Chromosome-level genome of the wood stork (Mycteria americana) provides insight into avian chromosome evolution.</title>
        <authorList>
            <person name="Flamio R. Jr."/>
            <person name="Ramstad K.M."/>
        </authorList>
    </citation>
    <scope>NUCLEOTIDE SEQUENCE [LARGE SCALE GENOMIC DNA]</scope>
    <source>
        <strain evidence="2">JAX WOST 10</strain>
    </source>
</reference>
<protein>
    <submittedName>
        <fullName evidence="2">Uncharacterized protein</fullName>
    </submittedName>
</protein>
<dbReference type="PANTHER" id="PTHR24322:SF749">
    <property type="entry name" value="EPIDERMAL RETINOL DEHYDROGENASE 2"/>
    <property type="match status" value="1"/>
</dbReference>
<accession>A0AAN7S0D2</accession>
<evidence type="ECO:0000313" key="2">
    <source>
        <dbReference type="EMBL" id="KAK4827659.1"/>
    </source>
</evidence>
<dbReference type="InterPro" id="IPR002347">
    <property type="entry name" value="SDR_fam"/>
</dbReference>
<dbReference type="PRINTS" id="PR00080">
    <property type="entry name" value="SDRFAMILY"/>
</dbReference>